<accession>A0A5B8XQF4</accession>
<reference evidence="1 2" key="1">
    <citation type="submission" date="2019-08" db="EMBL/GenBank/DDBJ databases">
        <authorList>
            <person name="Liang Q."/>
        </authorList>
    </citation>
    <scope>NUCLEOTIDE SEQUENCE [LARGE SCALE GENOMIC DNA]</scope>
    <source>
        <strain evidence="1 2">V1718</strain>
    </source>
</reference>
<dbReference type="AlphaFoldDB" id="A0A5B8XQF4"/>
<gene>
    <name evidence="1" type="ORF">FRD01_10965</name>
</gene>
<dbReference type="EMBL" id="CP042467">
    <property type="protein sequence ID" value="QED27744.1"/>
    <property type="molecule type" value="Genomic_DNA"/>
</dbReference>
<dbReference type="OrthoDB" id="5511908at2"/>
<keyword evidence="2" id="KW-1185">Reference proteome</keyword>
<evidence type="ECO:0008006" key="3">
    <source>
        <dbReference type="Google" id="ProtNLM"/>
    </source>
</evidence>
<dbReference type="Proteomes" id="UP000321595">
    <property type="component" value="Chromosome"/>
</dbReference>
<proteinExistence type="predicted"/>
<organism evidence="1 2">
    <name type="scientific">Microvenator marinus</name>
    <dbReference type="NCBI Taxonomy" id="2600177"/>
    <lineage>
        <taxon>Bacteria</taxon>
        <taxon>Deltaproteobacteria</taxon>
        <taxon>Bradymonadales</taxon>
        <taxon>Microvenatoraceae</taxon>
        <taxon>Microvenator</taxon>
    </lineage>
</organism>
<name>A0A5B8XQF4_9DELT</name>
<protein>
    <recommendedName>
        <fullName evidence="3">Roadblock/LAMTOR2 domain-containing protein</fullName>
    </recommendedName>
</protein>
<evidence type="ECO:0000313" key="2">
    <source>
        <dbReference type="Proteomes" id="UP000321595"/>
    </source>
</evidence>
<sequence length="116" mass="12837">MEETNRRSRRSEDPTTATEFQLQQVIEDFGLENCVLVDEAGSVAASAVSPTETLTDWVRGFPNIFDDGSRPDHQNASACEFRAAGRRMFLATIGAQGPMRDVALYRAVLGIRRIFG</sequence>
<evidence type="ECO:0000313" key="1">
    <source>
        <dbReference type="EMBL" id="QED27744.1"/>
    </source>
</evidence>
<dbReference type="RefSeq" id="WP_146959551.1">
    <property type="nucleotide sequence ID" value="NZ_CP042467.1"/>
</dbReference>
<dbReference type="KEGG" id="bbae:FRD01_10965"/>